<dbReference type="VEuPathDB" id="FungiDB:LCOR_06754.1"/>
<gene>
    <name evidence="3" type="ORF">LCOR_06754.1</name>
</gene>
<sequence length="388" mass="45015">MKQEQEHKSCKRQLSFSADVVDTFCFRWPAFRCYVLVRVLDNTIALLPIQSRRAFLYFHNAPLPGTPTPPCTPTSIKHREASRIHHMFHSWKDTLALSDKQDDSSSSSKSSNSSINNTSIHDEEHVERSRMTKNDQDEDPLPSSAVTLSDVLQDQPNLKEGWIHAKCQARADSQTSTALIIESPQNLLLLKARSNQERRMFLNLVKLQQLKHHYHHPSASYSTSSLSQYPSTIPTARQLVNQYRTQSRHLYDMIRRLSHKVQEDQETIATYTEQLTTLDDAWDTLANAVKSATSNYHQREGSIQQFHLERTDRRLQKTMHGYTELAKRMHHLDEHIKANPDAVGTARVRLMLDNRNLYRRWCLRWLMLIVLILASIIGLAYYYYSSRS</sequence>
<keyword evidence="2" id="KW-1133">Transmembrane helix</keyword>
<evidence type="ECO:0000256" key="1">
    <source>
        <dbReference type="SAM" id="MobiDB-lite"/>
    </source>
</evidence>
<evidence type="ECO:0000313" key="3">
    <source>
        <dbReference type="EMBL" id="CDH55633.1"/>
    </source>
</evidence>
<accession>A0A068RZS8</accession>
<feature type="region of interest" description="Disordered" evidence="1">
    <location>
        <begin position="99"/>
        <end position="144"/>
    </location>
</feature>
<keyword evidence="2" id="KW-0472">Membrane</keyword>
<dbReference type="EMBL" id="CBTN010000031">
    <property type="protein sequence ID" value="CDH55633.1"/>
    <property type="molecule type" value="Genomic_DNA"/>
</dbReference>
<feature type="compositionally biased region" description="Basic and acidic residues" evidence="1">
    <location>
        <begin position="120"/>
        <end position="135"/>
    </location>
</feature>
<feature type="transmembrane region" description="Helical" evidence="2">
    <location>
        <begin position="365"/>
        <end position="384"/>
    </location>
</feature>
<keyword evidence="4" id="KW-1185">Reference proteome</keyword>
<feature type="compositionally biased region" description="Low complexity" evidence="1">
    <location>
        <begin position="104"/>
        <end position="119"/>
    </location>
</feature>
<protein>
    <submittedName>
        <fullName evidence="3">Uncharacterized protein</fullName>
    </submittedName>
</protein>
<evidence type="ECO:0000313" key="4">
    <source>
        <dbReference type="Proteomes" id="UP000027586"/>
    </source>
</evidence>
<comment type="caution">
    <text evidence="3">The sequence shown here is derived from an EMBL/GenBank/DDBJ whole genome shotgun (WGS) entry which is preliminary data.</text>
</comment>
<keyword evidence="2" id="KW-0812">Transmembrane</keyword>
<reference evidence="3" key="1">
    <citation type="submission" date="2013-08" db="EMBL/GenBank/DDBJ databases">
        <title>Gene expansion shapes genome architecture in the human pathogen Lichtheimia corymbifera: an evolutionary genomics analysis in the ancient terrestrial Mucorales (Mucoromycotina).</title>
        <authorList>
            <person name="Schwartze V.U."/>
            <person name="Winter S."/>
            <person name="Shelest E."/>
            <person name="Marcet-Houben M."/>
            <person name="Horn F."/>
            <person name="Wehner S."/>
            <person name="Hoffmann K."/>
            <person name="Riege K."/>
            <person name="Sammeth M."/>
            <person name="Nowrousian M."/>
            <person name="Valiante V."/>
            <person name="Linde J."/>
            <person name="Jacobsen I.D."/>
            <person name="Marz M."/>
            <person name="Brakhage A.A."/>
            <person name="Gabaldon T."/>
            <person name="Bocker S."/>
            <person name="Voigt K."/>
        </authorList>
    </citation>
    <scope>NUCLEOTIDE SEQUENCE [LARGE SCALE GENOMIC DNA]</scope>
    <source>
        <strain evidence="3">FSU 9682</strain>
    </source>
</reference>
<dbReference type="Proteomes" id="UP000027586">
    <property type="component" value="Unassembled WGS sequence"/>
</dbReference>
<organism evidence="3 4">
    <name type="scientific">Lichtheimia corymbifera JMRC:FSU:9682</name>
    <dbReference type="NCBI Taxonomy" id="1263082"/>
    <lineage>
        <taxon>Eukaryota</taxon>
        <taxon>Fungi</taxon>
        <taxon>Fungi incertae sedis</taxon>
        <taxon>Mucoromycota</taxon>
        <taxon>Mucoromycotina</taxon>
        <taxon>Mucoromycetes</taxon>
        <taxon>Mucorales</taxon>
        <taxon>Lichtheimiaceae</taxon>
        <taxon>Lichtheimia</taxon>
    </lineage>
</organism>
<proteinExistence type="predicted"/>
<dbReference type="AlphaFoldDB" id="A0A068RZS8"/>
<name>A0A068RZS8_9FUNG</name>
<evidence type="ECO:0000256" key="2">
    <source>
        <dbReference type="SAM" id="Phobius"/>
    </source>
</evidence>
<dbReference type="OrthoDB" id="2263325at2759"/>